<dbReference type="InterPro" id="IPR002876">
    <property type="entry name" value="Transcrip_reg_TACO1-like"/>
</dbReference>
<comment type="similarity">
    <text evidence="2">Belongs to the TACO1 family.</text>
</comment>
<dbReference type="PANTHER" id="PTHR12532">
    <property type="entry name" value="TRANSLATIONAL ACTIVATOR OF CYTOCHROME C OXIDASE 1"/>
    <property type="match status" value="1"/>
</dbReference>
<dbReference type="EMBL" id="CAFBOT010000064">
    <property type="protein sequence ID" value="CAB4987434.1"/>
    <property type="molecule type" value="Genomic_DNA"/>
</dbReference>
<evidence type="ECO:0000313" key="8">
    <source>
        <dbReference type="EMBL" id="CAB4643042.1"/>
    </source>
</evidence>
<evidence type="ECO:0000256" key="3">
    <source>
        <dbReference type="ARBA" id="ARBA00022490"/>
    </source>
</evidence>
<dbReference type="NCBIfam" id="NF001030">
    <property type="entry name" value="PRK00110.1"/>
    <property type="match status" value="1"/>
</dbReference>
<feature type="region of interest" description="Disordered" evidence="5">
    <location>
        <begin position="1"/>
        <end position="21"/>
    </location>
</feature>
<dbReference type="InterPro" id="IPR049083">
    <property type="entry name" value="TACO1_YebC_N"/>
</dbReference>
<dbReference type="Pfam" id="PF20772">
    <property type="entry name" value="TACO1_YebC_N"/>
    <property type="match status" value="1"/>
</dbReference>
<evidence type="ECO:0000256" key="4">
    <source>
        <dbReference type="ARBA" id="ARBA00023125"/>
    </source>
</evidence>
<keyword evidence="4" id="KW-0238">DNA-binding</keyword>
<name>A0A6J6UI30_9ZZZZ</name>
<proteinExistence type="inferred from homology"/>
<gene>
    <name evidence="8" type="ORF">UFOPK2166_00362</name>
    <name evidence="9" type="ORF">UFOPK2195_00543</name>
    <name evidence="10" type="ORF">UFOPK2657_00096</name>
    <name evidence="11" type="ORF">UFOPK2872_00384</name>
    <name evidence="12" type="ORF">UFOPK4000_00497</name>
</gene>
<dbReference type="NCBIfam" id="TIGR01033">
    <property type="entry name" value="YebC/PmpR family DNA-binding transcriptional regulator"/>
    <property type="match status" value="1"/>
</dbReference>
<dbReference type="AlphaFoldDB" id="A0A6J6UI30"/>
<dbReference type="Gene3D" id="3.30.70.980">
    <property type="match status" value="2"/>
</dbReference>
<evidence type="ECO:0000313" key="10">
    <source>
        <dbReference type="EMBL" id="CAB4702976.1"/>
    </source>
</evidence>
<dbReference type="EMBL" id="CAEZZM010000028">
    <property type="protein sequence ID" value="CAB4758895.1"/>
    <property type="molecule type" value="Genomic_DNA"/>
</dbReference>
<evidence type="ECO:0000313" key="11">
    <source>
        <dbReference type="EMBL" id="CAB4758895.1"/>
    </source>
</evidence>
<evidence type="ECO:0000313" key="12">
    <source>
        <dbReference type="EMBL" id="CAB4987434.1"/>
    </source>
</evidence>
<feature type="domain" description="TACO1/YebC-like N-terminal" evidence="7">
    <location>
        <begin position="5"/>
        <end position="76"/>
    </location>
</feature>
<dbReference type="GO" id="GO:0005739">
    <property type="term" value="C:mitochondrion"/>
    <property type="evidence" value="ECO:0007669"/>
    <property type="project" value="UniProtKB-SubCell"/>
</dbReference>
<dbReference type="GO" id="GO:0005829">
    <property type="term" value="C:cytosol"/>
    <property type="evidence" value="ECO:0007669"/>
    <property type="project" value="TreeGrafter"/>
</dbReference>
<evidence type="ECO:0000256" key="1">
    <source>
        <dbReference type="ARBA" id="ARBA00004173"/>
    </source>
</evidence>
<comment type="subcellular location">
    <subcellularLocation>
        <location evidence="1">Mitochondrion</location>
    </subcellularLocation>
</comment>
<dbReference type="InterPro" id="IPR017856">
    <property type="entry name" value="Integrase-like_N"/>
</dbReference>
<evidence type="ECO:0000256" key="2">
    <source>
        <dbReference type="ARBA" id="ARBA00008724"/>
    </source>
</evidence>
<dbReference type="InterPro" id="IPR026564">
    <property type="entry name" value="Transcrip_reg_TACO1-like_dom3"/>
</dbReference>
<feature type="domain" description="TACO1/YebC-like second and third" evidence="6">
    <location>
        <begin position="83"/>
        <end position="238"/>
    </location>
</feature>
<evidence type="ECO:0000313" key="9">
    <source>
        <dbReference type="EMBL" id="CAB4652351.1"/>
    </source>
</evidence>
<dbReference type="FunFam" id="1.10.10.200:FF:000002">
    <property type="entry name" value="Probable transcriptional regulatory protein CLM62_37755"/>
    <property type="match status" value="1"/>
</dbReference>
<evidence type="ECO:0000256" key="5">
    <source>
        <dbReference type="SAM" id="MobiDB-lite"/>
    </source>
</evidence>
<dbReference type="InterPro" id="IPR029072">
    <property type="entry name" value="YebC-like"/>
</dbReference>
<evidence type="ECO:0000259" key="6">
    <source>
        <dbReference type="Pfam" id="PF01709"/>
    </source>
</evidence>
<keyword evidence="3" id="KW-0963">Cytoplasm</keyword>
<dbReference type="GO" id="GO:0003677">
    <property type="term" value="F:DNA binding"/>
    <property type="evidence" value="ECO:0007669"/>
    <property type="project" value="UniProtKB-KW"/>
</dbReference>
<protein>
    <submittedName>
        <fullName evidence="11">Unannotated protein</fullName>
    </submittedName>
</protein>
<evidence type="ECO:0000259" key="7">
    <source>
        <dbReference type="Pfam" id="PF20772"/>
    </source>
</evidence>
<dbReference type="Pfam" id="PF01709">
    <property type="entry name" value="Transcrip_reg"/>
    <property type="match status" value="1"/>
</dbReference>
<dbReference type="HAMAP" id="MF_00693">
    <property type="entry name" value="Transcrip_reg_TACO1"/>
    <property type="match status" value="1"/>
</dbReference>
<accession>A0A6J6UI30</accession>
<dbReference type="EMBL" id="CAEZWB010000028">
    <property type="protein sequence ID" value="CAB4643042.1"/>
    <property type="molecule type" value="Genomic_DNA"/>
</dbReference>
<dbReference type="EMBL" id="CAEZYG010000007">
    <property type="protein sequence ID" value="CAB4702976.1"/>
    <property type="molecule type" value="Genomic_DNA"/>
</dbReference>
<dbReference type="EMBL" id="CAEZWH010000083">
    <property type="protein sequence ID" value="CAB4652351.1"/>
    <property type="molecule type" value="Genomic_DNA"/>
</dbReference>
<organism evidence="11">
    <name type="scientific">freshwater metagenome</name>
    <dbReference type="NCBI Taxonomy" id="449393"/>
    <lineage>
        <taxon>unclassified sequences</taxon>
        <taxon>metagenomes</taxon>
        <taxon>ecological metagenomes</taxon>
    </lineage>
</organism>
<dbReference type="PANTHER" id="PTHR12532:SF6">
    <property type="entry name" value="TRANSCRIPTIONAL REGULATORY PROTEIN YEBC-RELATED"/>
    <property type="match status" value="1"/>
</dbReference>
<dbReference type="InterPro" id="IPR048300">
    <property type="entry name" value="TACO1_YebC-like_2nd/3rd_dom"/>
</dbReference>
<sequence length="250" mass="26736">MSGHSKWATIKHKKGKADKARGKTFAKLSRQLEVAVREGGGPDPASNASLRTVVLKAKSAQMTNDAIDRAIKRGAGVQTGSAYESITYEGYAPGGVALLVDALTDNRNRTASDVRLAFSKSGGSMAEPGAVGWQFSRRGVVLVGKNKTEDDVMMVSLDHGAEDIVDDGEHWRVLCDPHTLFDLKASLEQAGMTVVSAESTMVSSMSVAVTDIADAKAILKIMDDLEENDDVQDVYSNFDISDEILNEVAS</sequence>
<dbReference type="NCBIfam" id="NF009044">
    <property type="entry name" value="PRK12378.1"/>
    <property type="match status" value="1"/>
</dbReference>
<reference evidence="11" key="1">
    <citation type="submission" date="2020-05" db="EMBL/GenBank/DDBJ databases">
        <authorList>
            <person name="Chiriac C."/>
            <person name="Salcher M."/>
            <person name="Ghai R."/>
            <person name="Kavagutti S V."/>
        </authorList>
    </citation>
    <scope>NUCLEOTIDE SEQUENCE</scope>
</reference>
<dbReference type="SUPFAM" id="SSF75625">
    <property type="entry name" value="YebC-like"/>
    <property type="match status" value="1"/>
</dbReference>
<dbReference type="Gene3D" id="1.10.10.200">
    <property type="match status" value="1"/>
</dbReference>